<dbReference type="SUPFAM" id="SSF81296">
    <property type="entry name" value="E set domains"/>
    <property type="match status" value="1"/>
</dbReference>
<dbReference type="EMBL" id="LNIX01000018">
    <property type="protein sequence ID" value="OXA45388.1"/>
    <property type="molecule type" value="Genomic_DNA"/>
</dbReference>
<protein>
    <submittedName>
        <fullName evidence="2">Uncharacterized protein</fullName>
    </submittedName>
</protein>
<evidence type="ECO:0000313" key="3">
    <source>
        <dbReference type="Proteomes" id="UP000198287"/>
    </source>
</evidence>
<reference evidence="2 3" key="1">
    <citation type="submission" date="2015-12" db="EMBL/GenBank/DDBJ databases">
        <title>The genome of Folsomia candida.</title>
        <authorList>
            <person name="Faddeeva A."/>
            <person name="Derks M.F."/>
            <person name="Anvar Y."/>
            <person name="Smit S."/>
            <person name="Van Straalen N."/>
            <person name="Roelofs D."/>
        </authorList>
    </citation>
    <scope>NUCLEOTIDE SEQUENCE [LARGE SCALE GENOMIC DNA]</scope>
    <source>
        <strain evidence="2 3">VU population</strain>
        <tissue evidence="2">Whole body</tissue>
    </source>
</reference>
<dbReference type="InterPro" id="IPR014756">
    <property type="entry name" value="Ig_E-set"/>
</dbReference>
<evidence type="ECO:0000313" key="2">
    <source>
        <dbReference type="EMBL" id="OXA45388.1"/>
    </source>
</evidence>
<gene>
    <name evidence="2" type="ORF">Fcan01_19942</name>
</gene>
<feature type="signal peptide" evidence="1">
    <location>
        <begin position="1"/>
        <end position="18"/>
    </location>
</feature>
<dbReference type="Gene3D" id="2.60.40.770">
    <property type="match status" value="1"/>
</dbReference>
<dbReference type="OrthoDB" id="8293118at2759"/>
<proteinExistence type="predicted"/>
<dbReference type="AlphaFoldDB" id="A0A226DK64"/>
<keyword evidence="1" id="KW-0732">Signal</keyword>
<dbReference type="Proteomes" id="UP000198287">
    <property type="component" value="Unassembled WGS sequence"/>
</dbReference>
<evidence type="ECO:0000256" key="1">
    <source>
        <dbReference type="SAM" id="SignalP"/>
    </source>
</evidence>
<name>A0A226DK64_FOLCA</name>
<organism evidence="2 3">
    <name type="scientific">Folsomia candida</name>
    <name type="common">Springtail</name>
    <dbReference type="NCBI Taxonomy" id="158441"/>
    <lineage>
        <taxon>Eukaryota</taxon>
        <taxon>Metazoa</taxon>
        <taxon>Ecdysozoa</taxon>
        <taxon>Arthropoda</taxon>
        <taxon>Hexapoda</taxon>
        <taxon>Collembola</taxon>
        <taxon>Entomobryomorpha</taxon>
        <taxon>Isotomoidea</taxon>
        <taxon>Isotomidae</taxon>
        <taxon>Proisotominae</taxon>
        <taxon>Folsomia</taxon>
    </lineage>
</organism>
<accession>A0A226DK64</accession>
<feature type="chain" id="PRO_5012262762" evidence="1">
    <location>
        <begin position="19"/>
        <end position="160"/>
    </location>
</feature>
<keyword evidence="3" id="KW-1185">Reference proteome</keyword>
<sequence>MNYFAEFVLICALVTVTASPSFSAAIDANDQSINGVVTNITRCGGYGTPIQLRVSNCEGKCSLMPGQVYNIEYDFIPNASASGLGLACDLVLDGERYRLFDIALPNSAVLPDLMYTVKFSVTPDEILSGQVVDLRAIIYHTDDRFLELCVETEVDIIAVP</sequence>
<comment type="caution">
    <text evidence="2">The sequence shown here is derived from an EMBL/GenBank/DDBJ whole genome shotgun (WGS) entry which is preliminary data.</text>
</comment>